<sequence length="83" mass="9528">MKWRFAQFGARDFDFNAKHCHERLKADHGWTYSYTFTKGQVQKPGRLKAGRRRAPRAPFMAPSSRVAVRFGPDPPYTPATLST</sequence>
<protein>
    <submittedName>
        <fullName evidence="1">Uncharacterized protein</fullName>
    </submittedName>
</protein>
<dbReference type="EMBL" id="FNAP01000011">
    <property type="protein sequence ID" value="SDE73645.1"/>
    <property type="molecule type" value="Genomic_DNA"/>
</dbReference>
<evidence type="ECO:0000313" key="2">
    <source>
        <dbReference type="Proteomes" id="UP000199412"/>
    </source>
</evidence>
<proteinExistence type="predicted"/>
<evidence type="ECO:0000313" key="1">
    <source>
        <dbReference type="EMBL" id="SDE73645.1"/>
    </source>
</evidence>
<reference evidence="1 2" key="1">
    <citation type="submission" date="2016-10" db="EMBL/GenBank/DDBJ databases">
        <authorList>
            <person name="de Groot N.N."/>
        </authorList>
    </citation>
    <scope>NUCLEOTIDE SEQUENCE [LARGE SCALE GENOMIC DNA]</scope>
    <source>
        <strain evidence="1 2">ATCC 700224</strain>
    </source>
</reference>
<organism evidence="1 2">
    <name type="scientific">Rhodospira trueperi</name>
    <dbReference type="NCBI Taxonomy" id="69960"/>
    <lineage>
        <taxon>Bacteria</taxon>
        <taxon>Pseudomonadati</taxon>
        <taxon>Pseudomonadota</taxon>
        <taxon>Alphaproteobacteria</taxon>
        <taxon>Rhodospirillales</taxon>
        <taxon>Rhodospirillaceae</taxon>
        <taxon>Rhodospira</taxon>
    </lineage>
</organism>
<name>A0A1G7FDL7_9PROT</name>
<dbReference type="RefSeq" id="WP_092787276.1">
    <property type="nucleotide sequence ID" value="NZ_FNAP01000011.1"/>
</dbReference>
<dbReference type="AlphaFoldDB" id="A0A1G7FDL7"/>
<dbReference type="Proteomes" id="UP000199412">
    <property type="component" value="Unassembled WGS sequence"/>
</dbReference>
<accession>A0A1G7FDL7</accession>
<gene>
    <name evidence="1" type="ORF">SAMN05421720_1119</name>
</gene>
<keyword evidence="2" id="KW-1185">Reference proteome</keyword>